<keyword evidence="2 4" id="KW-0808">Transferase</keyword>
<accession>A0A5Q0H7U0</accession>
<name>A0A5Q0H7U0_SACSY</name>
<dbReference type="PANTHER" id="PTHR43464">
    <property type="entry name" value="METHYLTRANSFERASE"/>
    <property type="match status" value="1"/>
</dbReference>
<organism evidence="4 5">
    <name type="scientific">Saccharothrix syringae</name>
    <name type="common">Nocardiopsis syringae</name>
    <dbReference type="NCBI Taxonomy" id="103733"/>
    <lineage>
        <taxon>Bacteria</taxon>
        <taxon>Bacillati</taxon>
        <taxon>Actinomycetota</taxon>
        <taxon>Actinomycetes</taxon>
        <taxon>Pseudonocardiales</taxon>
        <taxon>Pseudonocardiaceae</taxon>
        <taxon>Saccharothrix</taxon>
    </lineage>
</organism>
<gene>
    <name evidence="4" type="ORF">EKG83_36900</name>
</gene>
<evidence type="ECO:0000256" key="3">
    <source>
        <dbReference type="ARBA" id="ARBA00022691"/>
    </source>
</evidence>
<keyword evidence="5" id="KW-1185">Reference proteome</keyword>
<dbReference type="EMBL" id="CP034550">
    <property type="protein sequence ID" value="QFZ22259.1"/>
    <property type="molecule type" value="Genomic_DNA"/>
</dbReference>
<evidence type="ECO:0000313" key="4">
    <source>
        <dbReference type="EMBL" id="QFZ22259.1"/>
    </source>
</evidence>
<evidence type="ECO:0000256" key="2">
    <source>
        <dbReference type="ARBA" id="ARBA00022679"/>
    </source>
</evidence>
<proteinExistence type="predicted"/>
<reference evidence="5" key="1">
    <citation type="journal article" date="2021" name="Curr. Microbiol.">
        <title>Complete genome of nocamycin-producing strain Saccharothrix syringae NRRL B-16468 reveals the biosynthetic potential for secondary metabolites.</title>
        <authorList>
            <person name="Mo X."/>
            <person name="Yang S."/>
        </authorList>
    </citation>
    <scope>NUCLEOTIDE SEQUENCE [LARGE SCALE GENOMIC DNA]</scope>
    <source>
        <strain evidence="5">ATCC 51364 / DSM 43886 / JCM 6844 / KCTC 9398 / NBRC 14523 / NRRL B-16468 / INA 2240</strain>
    </source>
</reference>
<dbReference type="OrthoDB" id="6064711at2"/>
<dbReference type="Gene3D" id="3.40.50.150">
    <property type="entry name" value="Vaccinia Virus protein VP39"/>
    <property type="match status" value="1"/>
</dbReference>
<sequence length="228" mass="24412">MACTRASPSSSDAATLGVRVNWRSSPAGQPGGAPARRQGVKHFDHNAHHHPFLLARVPEGARTALDVGCGHGAFARELAAMGLAVTAVDREVEAAVPGFRRADVLTDDLGGPYDFVSCIAVLHHLPLEEGLTRLRSLVAPGGVLAVLGLAREEGALDRALSLVSVPLNLAHRLVRDDPPQTAPVRGWSLSLREIREVADRVVPGARFRRHLYWRYSMVWAAPGAGGRN</sequence>
<dbReference type="KEGG" id="ssyi:EKG83_36900"/>
<evidence type="ECO:0000313" key="5">
    <source>
        <dbReference type="Proteomes" id="UP000325787"/>
    </source>
</evidence>
<dbReference type="AlphaFoldDB" id="A0A5Q0H7U0"/>
<dbReference type="CDD" id="cd02440">
    <property type="entry name" value="AdoMet_MTases"/>
    <property type="match status" value="1"/>
</dbReference>
<protein>
    <submittedName>
        <fullName evidence="4">Class I SAM-dependent methyltransferase</fullName>
    </submittedName>
</protein>
<dbReference type="GO" id="GO:0032259">
    <property type="term" value="P:methylation"/>
    <property type="evidence" value="ECO:0007669"/>
    <property type="project" value="UniProtKB-KW"/>
</dbReference>
<dbReference type="Proteomes" id="UP000325787">
    <property type="component" value="Chromosome"/>
</dbReference>
<keyword evidence="1 4" id="KW-0489">Methyltransferase</keyword>
<evidence type="ECO:0000256" key="1">
    <source>
        <dbReference type="ARBA" id="ARBA00022603"/>
    </source>
</evidence>
<dbReference type="GO" id="GO:0008168">
    <property type="term" value="F:methyltransferase activity"/>
    <property type="evidence" value="ECO:0007669"/>
    <property type="project" value="UniProtKB-KW"/>
</dbReference>
<dbReference type="Pfam" id="PF13489">
    <property type="entry name" value="Methyltransf_23"/>
    <property type="match status" value="1"/>
</dbReference>
<keyword evidence="3" id="KW-0949">S-adenosyl-L-methionine</keyword>
<dbReference type="InterPro" id="IPR029063">
    <property type="entry name" value="SAM-dependent_MTases_sf"/>
</dbReference>
<dbReference type="SUPFAM" id="SSF53335">
    <property type="entry name" value="S-adenosyl-L-methionine-dependent methyltransferases"/>
    <property type="match status" value="1"/>
</dbReference>
<dbReference type="PANTHER" id="PTHR43464:SF19">
    <property type="entry name" value="UBIQUINONE BIOSYNTHESIS O-METHYLTRANSFERASE, MITOCHONDRIAL"/>
    <property type="match status" value="1"/>
</dbReference>